<evidence type="ECO:0000256" key="1">
    <source>
        <dbReference type="ARBA" id="ARBA00023002"/>
    </source>
</evidence>
<gene>
    <name evidence="5" type="ORF">CARUB_v10008044mg</name>
</gene>
<dbReference type="EMBL" id="KB870822">
    <property type="protein sequence ID" value="EOA12250.1"/>
    <property type="molecule type" value="Genomic_DNA"/>
</dbReference>
<proteinExistence type="inferred from homology"/>
<organism evidence="5 6">
    <name type="scientific">Capsella rubella</name>
    <dbReference type="NCBI Taxonomy" id="81985"/>
    <lineage>
        <taxon>Eukaryota</taxon>
        <taxon>Viridiplantae</taxon>
        <taxon>Streptophyta</taxon>
        <taxon>Embryophyta</taxon>
        <taxon>Tracheophyta</taxon>
        <taxon>Spermatophyta</taxon>
        <taxon>Magnoliopsida</taxon>
        <taxon>eudicotyledons</taxon>
        <taxon>Gunneridae</taxon>
        <taxon>Pentapetalae</taxon>
        <taxon>rosids</taxon>
        <taxon>malvids</taxon>
        <taxon>Brassicales</taxon>
        <taxon>Brassicaceae</taxon>
        <taxon>Camelineae</taxon>
        <taxon>Capsella</taxon>
    </lineage>
</organism>
<evidence type="ECO:0008006" key="7">
    <source>
        <dbReference type="Google" id="ProtNLM"/>
    </source>
</evidence>
<dbReference type="InterPro" id="IPR036291">
    <property type="entry name" value="NAD(P)-bd_dom_sf"/>
</dbReference>
<evidence type="ECO:0000259" key="4">
    <source>
        <dbReference type="Pfam" id="PF02826"/>
    </source>
</evidence>
<dbReference type="GO" id="GO:0016616">
    <property type="term" value="F:oxidoreductase activity, acting on the CH-OH group of donors, NAD or NADP as acceptor"/>
    <property type="evidence" value="ECO:0007669"/>
    <property type="project" value="InterPro"/>
</dbReference>
<dbReference type="PANTHER" id="PTHR42938">
    <property type="entry name" value="FORMATE DEHYDROGENASE 1"/>
    <property type="match status" value="1"/>
</dbReference>
<evidence type="ECO:0000313" key="5">
    <source>
        <dbReference type="EMBL" id="EOA12250.1"/>
    </source>
</evidence>
<name>R0GIY2_9BRAS</name>
<feature type="domain" description="D-isomer specific 2-hydroxyacid dehydrogenase NAD-binding" evidence="4">
    <location>
        <begin position="210"/>
        <end position="350"/>
    </location>
</feature>
<evidence type="ECO:0000313" key="6">
    <source>
        <dbReference type="Proteomes" id="UP000029121"/>
    </source>
</evidence>
<dbReference type="Proteomes" id="UP000029121">
    <property type="component" value="Unassembled WGS sequence"/>
</dbReference>
<feature type="domain" description="D-isomer specific 2-hydroxyacid dehydrogenase catalytic" evidence="3">
    <location>
        <begin position="124"/>
        <end position="193"/>
    </location>
</feature>
<dbReference type="GO" id="GO:0005739">
    <property type="term" value="C:mitochondrion"/>
    <property type="evidence" value="ECO:0007669"/>
    <property type="project" value="TreeGrafter"/>
</dbReference>
<keyword evidence="6" id="KW-1185">Reference proteome</keyword>
<dbReference type="GO" id="GO:0051287">
    <property type="term" value="F:NAD binding"/>
    <property type="evidence" value="ECO:0007669"/>
    <property type="project" value="InterPro"/>
</dbReference>
<evidence type="ECO:0000259" key="3">
    <source>
        <dbReference type="Pfam" id="PF00389"/>
    </source>
</evidence>
<sequence>MAMRQARAYSSPPSSGYFARRHFNVLIRSSSDFFGETNQCFIERDFAIFSEFLCCGESHVYIYAFFVSFGGDSKNIVGVYYKANEYATKNPNFLGCVENALGIRDWLESQGHQYIVTDDKEGPNCKNYLDLHVLISTPFHPAYVNAERIKKAKNMKLLLATGIGSDHIDLQAAAAVCLTVAEVMGSNVVSVAEDELMRILILMRNFVLPGRIGKLLLQRLKPFGCNLLYHDRLQMAPEMEKEIGAKYDEDMHEMLSQCDIVVINMPLTEKTRFCLSYKGLFKRELIRKMKKGVLIVNNARGAIMESQAVVEAMENGHIGGYNGDVWDPQPAPKDHPWRYMPNQAMTPHISGTTIDAQRYFKGEDYPAQNYIFKDGELAPQYREGFDEVDGGR</sequence>
<dbReference type="Gene3D" id="3.40.50.720">
    <property type="entry name" value="NAD(P)-binding Rossmann-like Domain"/>
    <property type="match status" value="2"/>
</dbReference>
<reference evidence="6" key="1">
    <citation type="journal article" date="2013" name="Nat. Genet.">
        <title>The Capsella rubella genome and the genomic consequences of rapid mating system evolution.</title>
        <authorList>
            <person name="Slotte T."/>
            <person name="Hazzouri K.M."/>
            <person name="Agren J.A."/>
            <person name="Koenig D."/>
            <person name="Maumus F."/>
            <person name="Guo Y.L."/>
            <person name="Steige K."/>
            <person name="Platts A.E."/>
            <person name="Escobar J.S."/>
            <person name="Newman L.K."/>
            <person name="Wang W."/>
            <person name="Mandakova T."/>
            <person name="Vello E."/>
            <person name="Smith L.M."/>
            <person name="Henz S.R."/>
            <person name="Steffen J."/>
            <person name="Takuno S."/>
            <person name="Brandvain Y."/>
            <person name="Coop G."/>
            <person name="Andolfatto P."/>
            <person name="Hu T.T."/>
            <person name="Blanchette M."/>
            <person name="Clark R.M."/>
            <person name="Quesneville H."/>
            <person name="Nordborg M."/>
            <person name="Gaut B.S."/>
            <person name="Lysak M.A."/>
            <person name="Jenkins J."/>
            <person name="Grimwood J."/>
            <person name="Chapman J."/>
            <person name="Prochnik S."/>
            <person name="Shu S."/>
            <person name="Rokhsar D."/>
            <person name="Schmutz J."/>
            <person name="Weigel D."/>
            <person name="Wright S.I."/>
        </authorList>
    </citation>
    <scope>NUCLEOTIDE SEQUENCE [LARGE SCALE GENOMIC DNA]</scope>
    <source>
        <strain evidence="6">cv. Monte Gargano</strain>
    </source>
</reference>
<dbReference type="SUPFAM" id="SSF52283">
    <property type="entry name" value="Formate/glycerate dehydrogenase catalytic domain-like"/>
    <property type="match status" value="1"/>
</dbReference>
<dbReference type="Pfam" id="PF02826">
    <property type="entry name" value="2-Hacid_dh_C"/>
    <property type="match status" value="1"/>
</dbReference>
<accession>R0GIY2</accession>
<dbReference type="eggNOG" id="KOG0069">
    <property type="taxonomic scope" value="Eukaryota"/>
</dbReference>
<keyword evidence="1 2" id="KW-0560">Oxidoreductase</keyword>
<dbReference type="GO" id="GO:0009507">
    <property type="term" value="C:chloroplast"/>
    <property type="evidence" value="ECO:0007669"/>
    <property type="project" value="TreeGrafter"/>
</dbReference>
<dbReference type="PROSITE" id="PS00671">
    <property type="entry name" value="D_2_HYDROXYACID_DH_3"/>
    <property type="match status" value="1"/>
</dbReference>
<dbReference type="SUPFAM" id="SSF51735">
    <property type="entry name" value="NAD(P)-binding Rossmann-fold domains"/>
    <property type="match status" value="1"/>
</dbReference>
<dbReference type="AlphaFoldDB" id="R0GIY2"/>
<dbReference type="STRING" id="81985.R0GIY2"/>
<dbReference type="InterPro" id="IPR006140">
    <property type="entry name" value="D-isomer_DH_NAD-bd"/>
</dbReference>
<comment type="similarity">
    <text evidence="2">Belongs to the D-isomer specific 2-hydroxyacid dehydrogenase family.</text>
</comment>
<protein>
    <recommendedName>
        <fullName evidence="7">Formate dehydrogenase</fullName>
    </recommendedName>
</protein>
<dbReference type="PANTHER" id="PTHR42938:SF9">
    <property type="entry name" value="FORMATE DEHYDROGENASE 1"/>
    <property type="match status" value="1"/>
</dbReference>
<evidence type="ECO:0000256" key="2">
    <source>
        <dbReference type="RuleBase" id="RU003719"/>
    </source>
</evidence>
<dbReference type="GO" id="GO:0008863">
    <property type="term" value="F:formate dehydrogenase (NAD+) activity"/>
    <property type="evidence" value="ECO:0007669"/>
    <property type="project" value="TreeGrafter"/>
</dbReference>
<dbReference type="InterPro" id="IPR006139">
    <property type="entry name" value="D-isomer_2_OHA_DH_cat_dom"/>
</dbReference>
<dbReference type="Pfam" id="PF00389">
    <property type="entry name" value="2-Hacid_dh"/>
    <property type="match status" value="1"/>
</dbReference>
<dbReference type="InterPro" id="IPR029753">
    <property type="entry name" value="D-isomer_DH_CS"/>
</dbReference>